<dbReference type="Gene3D" id="2.40.10.220">
    <property type="entry name" value="predicted glycosyltransferase like domains"/>
    <property type="match status" value="1"/>
</dbReference>
<dbReference type="InterPro" id="IPR009875">
    <property type="entry name" value="PilZ_domain"/>
</dbReference>
<proteinExistence type="predicted"/>
<keyword evidence="3" id="KW-1185">Reference proteome</keyword>
<gene>
    <name evidence="2" type="ORF">SAMN05216600_11419</name>
</gene>
<evidence type="ECO:0000313" key="3">
    <source>
        <dbReference type="Proteomes" id="UP000198512"/>
    </source>
</evidence>
<dbReference type="EMBL" id="FOFP01000014">
    <property type="protein sequence ID" value="SER04745.1"/>
    <property type="molecule type" value="Genomic_DNA"/>
</dbReference>
<feature type="domain" description="PilZ" evidence="1">
    <location>
        <begin position="2"/>
        <end position="91"/>
    </location>
</feature>
<evidence type="ECO:0000313" key="2">
    <source>
        <dbReference type="EMBL" id="SER04745.1"/>
    </source>
</evidence>
<accession>A0ABY1BKB2</accession>
<evidence type="ECO:0000259" key="1">
    <source>
        <dbReference type="Pfam" id="PF07238"/>
    </source>
</evidence>
<dbReference type="Pfam" id="PF07238">
    <property type="entry name" value="PilZ"/>
    <property type="match status" value="1"/>
</dbReference>
<dbReference type="SUPFAM" id="SSF141371">
    <property type="entry name" value="PilZ domain-like"/>
    <property type="match status" value="1"/>
</dbReference>
<comment type="caution">
    <text evidence="2">The sequence shown here is derived from an EMBL/GenBank/DDBJ whole genome shotgun (WGS) entry which is preliminary data.</text>
</comment>
<dbReference type="RefSeq" id="WP_069519151.1">
    <property type="nucleotide sequence ID" value="NZ_FOFP01000014.1"/>
</dbReference>
<name>A0ABY1BKB2_9PSED</name>
<sequence>MRRFLRHPSTMPVQLVLRKRPWLDAQRLNDISLGGVACHCVKRFRRGTQVQMRVPLLGQQAQCNGVVAWCSKQADSYLVGIAFLDEDTLFRARMVEQLCQIEVYRREREQEMGCSLSMEVVAAEWISTHAEAYSRASLM</sequence>
<reference evidence="2 3" key="1">
    <citation type="submission" date="2016-10" db="EMBL/GenBank/DDBJ databases">
        <authorList>
            <person name="Varghese N."/>
            <person name="Submissions S."/>
        </authorList>
    </citation>
    <scope>NUCLEOTIDE SEQUENCE [LARGE SCALE GENOMIC DNA]</scope>
    <source>
        <strain evidence="2 3">CIP 109853</strain>
    </source>
</reference>
<organism evidence="2 3">
    <name type="scientific">Pseudomonas cuatrocienegasensis</name>
    <dbReference type="NCBI Taxonomy" id="543360"/>
    <lineage>
        <taxon>Bacteria</taxon>
        <taxon>Pseudomonadati</taxon>
        <taxon>Pseudomonadota</taxon>
        <taxon>Gammaproteobacteria</taxon>
        <taxon>Pseudomonadales</taxon>
        <taxon>Pseudomonadaceae</taxon>
        <taxon>Pseudomonas</taxon>
    </lineage>
</organism>
<dbReference type="Proteomes" id="UP000198512">
    <property type="component" value="Unassembled WGS sequence"/>
</dbReference>
<protein>
    <submittedName>
        <fullName evidence="2">PilZ domain-containing protein</fullName>
    </submittedName>
</protein>